<dbReference type="InterPro" id="IPR001789">
    <property type="entry name" value="Sig_transdc_resp-reg_receiver"/>
</dbReference>
<dbReference type="KEGG" id="ccx:COCOR_04661"/>
<dbReference type="CDD" id="cd00156">
    <property type="entry name" value="REC"/>
    <property type="match status" value="1"/>
</dbReference>
<reference evidence="3 4" key="1">
    <citation type="journal article" date="2012" name="J. Bacteriol.">
        <title>Complete Genome Sequence of the Fruiting Myxobacterium Corallococcus coralloides DSM 2259.</title>
        <authorList>
            <person name="Huntley S."/>
            <person name="Zhang Y."/>
            <person name="Treuner-Lange A."/>
            <person name="Kneip S."/>
            <person name="Sensen C.W."/>
            <person name="Sogaard-Andersen L."/>
        </authorList>
    </citation>
    <scope>NUCLEOTIDE SEQUENCE [LARGE SCALE GENOMIC DNA]</scope>
    <source>
        <strain evidence="4">ATCC 25202 / DSM 2259 / NBRC 100086 / M2</strain>
    </source>
</reference>
<gene>
    <name evidence="3" type="ordered locus">COCOR_04661</name>
</gene>
<sequence>MIDILIADDSDGKTAHITNLISEILPAKDKNVRHAKTVASAVALLRQTSFDLLIVDLNIPLRDDEAPRADGGLRLIKALQQQREMHRPTHVIGLTAYAELLAQSAEAFKDDLWHVVQYSDDSTDWMDQVSRKLIYIAETKTASAQHYQTDIAIVTALHSVELESVLKLDGSWEQVLMDGDATIYHSGMFQRGDRKLKVVAAAAFEMGMPATTALSMKMISAFRPRHLAMTGICAGVKGQFGDILIADHSWDYGSGKSRLAEQGASIFLPAPSQIQIEPILKSKFSNFLMDQSVLRAIQSRWTGHHSPNKLSARMGPIASGAAVLENKALIDEIVSHNRKVIGVEMETYGLFSAARACREPRPLAMSIKSICDFGDATKDDRYQEYAAFTSAQFLYEFALSHLC</sequence>
<evidence type="ECO:0000313" key="3">
    <source>
        <dbReference type="EMBL" id="AFE05949.1"/>
    </source>
</evidence>
<dbReference type="PANTHER" id="PTHR46832:SF1">
    <property type="entry name" value="5'-METHYLTHIOADENOSINE_S-ADENOSYLHOMOCYSTEINE NUCLEOSIDASE"/>
    <property type="match status" value="1"/>
</dbReference>
<name>H8MJD1_CORCM</name>
<dbReference type="eggNOG" id="COG0784">
    <property type="taxonomic scope" value="Bacteria"/>
</dbReference>
<protein>
    <recommendedName>
        <fullName evidence="2">Response regulatory domain-containing protein</fullName>
    </recommendedName>
</protein>
<dbReference type="Pfam" id="PF01048">
    <property type="entry name" value="PNP_UDP_1"/>
    <property type="match status" value="1"/>
</dbReference>
<dbReference type="Gene3D" id="3.40.50.2300">
    <property type="match status" value="1"/>
</dbReference>
<evidence type="ECO:0000313" key="4">
    <source>
        <dbReference type="Proteomes" id="UP000007587"/>
    </source>
</evidence>
<feature type="domain" description="Response regulatory" evidence="2">
    <location>
        <begin position="3"/>
        <end position="129"/>
    </location>
</feature>
<dbReference type="Gene3D" id="3.40.50.1580">
    <property type="entry name" value="Nucleoside phosphorylase domain"/>
    <property type="match status" value="1"/>
</dbReference>
<dbReference type="eggNOG" id="COG0775">
    <property type="taxonomic scope" value="Bacteria"/>
</dbReference>
<dbReference type="Pfam" id="PF00072">
    <property type="entry name" value="Response_reg"/>
    <property type="match status" value="1"/>
</dbReference>
<reference evidence="4" key="2">
    <citation type="submission" date="2012-03" db="EMBL/GenBank/DDBJ databases">
        <title>Genome sequence of the fruiting myxobacterium Corallococcus coralloides DSM 2259.</title>
        <authorList>
            <person name="Huntley S."/>
            <person name="Zhang Y."/>
            <person name="Treuner-Lange A."/>
            <person name="Sensen C.W."/>
            <person name="Sogaard-Andersen L."/>
        </authorList>
    </citation>
    <scope>NUCLEOTIDE SEQUENCE [LARGE SCALE GENOMIC DNA]</scope>
    <source>
        <strain evidence="4">ATCC 25202 / DSM 2259 / NBRC 100086 / M2</strain>
    </source>
</reference>
<keyword evidence="4" id="KW-1185">Reference proteome</keyword>
<dbReference type="SUPFAM" id="SSF53167">
    <property type="entry name" value="Purine and uridine phosphorylases"/>
    <property type="match status" value="1"/>
</dbReference>
<evidence type="ECO:0000259" key="2">
    <source>
        <dbReference type="PROSITE" id="PS50110"/>
    </source>
</evidence>
<dbReference type="RefSeq" id="WP_014397464.1">
    <property type="nucleotide sequence ID" value="NC_017030.1"/>
</dbReference>
<proteinExistence type="predicted"/>
<dbReference type="SUPFAM" id="SSF52172">
    <property type="entry name" value="CheY-like"/>
    <property type="match status" value="1"/>
</dbReference>
<dbReference type="OrthoDB" id="2988699at2"/>
<dbReference type="AlphaFoldDB" id="H8MJD1"/>
<dbReference type="InterPro" id="IPR000845">
    <property type="entry name" value="Nucleoside_phosphorylase_d"/>
</dbReference>
<dbReference type="STRING" id="1144275.COCOR_04661"/>
<dbReference type="HOGENOM" id="CLU_055125_0_0_7"/>
<accession>H8MJD1</accession>
<dbReference type="InParanoid" id="H8MJD1"/>
<evidence type="ECO:0000256" key="1">
    <source>
        <dbReference type="PROSITE-ProRule" id="PRU00169"/>
    </source>
</evidence>
<dbReference type="EMBL" id="CP003389">
    <property type="protein sequence ID" value="AFE05949.1"/>
    <property type="molecule type" value="Genomic_DNA"/>
</dbReference>
<dbReference type="GO" id="GO:0019284">
    <property type="term" value="P:L-methionine salvage from S-adenosylmethionine"/>
    <property type="evidence" value="ECO:0007669"/>
    <property type="project" value="TreeGrafter"/>
</dbReference>
<dbReference type="PROSITE" id="PS50110">
    <property type="entry name" value="RESPONSE_REGULATORY"/>
    <property type="match status" value="1"/>
</dbReference>
<dbReference type="GO" id="GO:0008782">
    <property type="term" value="F:adenosylhomocysteine nucleosidase activity"/>
    <property type="evidence" value="ECO:0007669"/>
    <property type="project" value="TreeGrafter"/>
</dbReference>
<dbReference type="GO" id="GO:0009116">
    <property type="term" value="P:nucleoside metabolic process"/>
    <property type="evidence" value="ECO:0007669"/>
    <property type="project" value="InterPro"/>
</dbReference>
<dbReference type="PANTHER" id="PTHR46832">
    <property type="entry name" value="5'-METHYLTHIOADENOSINE/S-ADENOSYLHOMOCYSTEINE NUCLEOSIDASE"/>
    <property type="match status" value="1"/>
</dbReference>
<dbReference type="GO" id="GO:0008930">
    <property type="term" value="F:methylthioadenosine nucleosidase activity"/>
    <property type="evidence" value="ECO:0007669"/>
    <property type="project" value="TreeGrafter"/>
</dbReference>
<feature type="modified residue" description="4-aspartylphosphate" evidence="1">
    <location>
        <position position="56"/>
    </location>
</feature>
<keyword evidence="1" id="KW-0597">Phosphoprotein</keyword>
<dbReference type="InterPro" id="IPR035994">
    <property type="entry name" value="Nucleoside_phosphorylase_sf"/>
</dbReference>
<dbReference type="GO" id="GO:0000160">
    <property type="term" value="P:phosphorelay signal transduction system"/>
    <property type="evidence" value="ECO:0007669"/>
    <property type="project" value="InterPro"/>
</dbReference>
<dbReference type="GO" id="GO:0005829">
    <property type="term" value="C:cytosol"/>
    <property type="evidence" value="ECO:0007669"/>
    <property type="project" value="TreeGrafter"/>
</dbReference>
<organism evidence="3 4">
    <name type="scientific">Corallococcus coralloides (strain ATCC 25202 / DSM 2259 / NBRC 100086 / M2)</name>
    <name type="common">Myxococcus coralloides</name>
    <dbReference type="NCBI Taxonomy" id="1144275"/>
    <lineage>
        <taxon>Bacteria</taxon>
        <taxon>Pseudomonadati</taxon>
        <taxon>Myxococcota</taxon>
        <taxon>Myxococcia</taxon>
        <taxon>Myxococcales</taxon>
        <taxon>Cystobacterineae</taxon>
        <taxon>Myxococcaceae</taxon>
        <taxon>Corallococcus</taxon>
    </lineage>
</organism>
<dbReference type="InterPro" id="IPR011006">
    <property type="entry name" value="CheY-like_superfamily"/>
</dbReference>
<dbReference type="Proteomes" id="UP000007587">
    <property type="component" value="Chromosome"/>
</dbReference>